<evidence type="ECO:0000313" key="2">
    <source>
        <dbReference type="EMBL" id="CAB4002388.1"/>
    </source>
</evidence>
<name>A0A7D9I6W7_PARCT</name>
<keyword evidence="3" id="KW-1185">Reference proteome</keyword>
<feature type="compositionally biased region" description="Acidic residues" evidence="1">
    <location>
        <begin position="48"/>
        <end position="59"/>
    </location>
</feature>
<gene>
    <name evidence="2" type="ORF">PACLA_8A010328</name>
</gene>
<evidence type="ECO:0000256" key="1">
    <source>
        <dbReference type="SAM" id="MobiDB-lite"/>
    </source>
</evidence>
<dbReference type="Proteomes" id="UP001152795">
    <property type="component" value="Unassembled WGS sequence"/>
</dbReference>
<sequence>MRNGSIGRSWRKEIKIEEKRRENGVIRLAEEEITWDDGIKIIFMKEEMSEESSDDDDDYPVVSYYE</sequence>
<feature type="non-terminal residue" evidence="2">
    <location>
        <position position="66"/>
    </location>
</feature>
<dbReference type="AlphaFoldDB" id="A0A7D9I6W7"/>
<reference evidence="2" key="1">
    <citation type="submission" date="2020-04" db="EMBL/GenBank/DDBJ databases">
        <authorList>
            <person name="Alioto T."/>
            <person name="Alioto T."/>
            <person name="Gomez Garrido J."/>
        </authorList>
    </citation>
    <scope>NUCLEOTIDE SEQUENCE</scope>
    <source>
        <strain evidence="2">A484AB</strain>
    </source>
</reference>
<proteinExistence type="predicted"/>
<feature type="region of interest" description="Disordered" evidence="1">
    <location>
        <begin position="46"/>
        <end position="66"/>
    </location>
</feature>
<comment type="caution">
    <text evidence="2">The sequence shown here is derived from an EMBL/GenBank/DDBJ whole genome shotgun (WGS) entry which is preliminary data.</text>
</comment>
<protein>
    <submittedName>
        <fullName evidence="2">Uncharacterized protein</fullName>
    </submittedName>
</protein>
<organism evidence="2 3">
    <name type="scientific">Paramuricea clavata</name>
    <name type="common">Red gorgonian</name>
    <name type="synonym">Violescent sea-whip</name>
    <dbReference type="NCBI Taxonomy" id="317549"/>
    <lineage>
        <taxon>Eukaryota</taxon>
        <taxon>Metazoa</taxon>
        <taxon>Cnidaria</taxon>
        <taxon>Anthozoa</taxon>
        <taxon>Octocorallia</taxon>
        <taxon>Malacalcyonacea</taxon>
        <taxon>Plexauridae</taxon>
        <taxon>Paramuricea</taxon>
    </lineage>
</organism>
<dbReference type="EMBL" id="CACRXK020004338">
    <property type="protein sequence ID" value="CAB4002388.1"/>
    <property type="molecule type" value="Genomic_DNA"/>
</dbReference>
<evidence type="ECO:0000313" key="3">
    <source>
        <dbReference type="Proteomes" id="UP001152795"/>
    </source>
</evidence>
<accession>A0A7D9I6W7</accession>